<comment type="caution">
    <text evidence="1">The sequence shown here is derived from an EMBL/GenBank/DDBJ whole genome shotgun (WGS) entry which is preliminary data.</text>
</comment>
<proteinExistence type="predicted"/>
<dbReference type="AlphaFoldDB" id="A0ABD2XBJ0"/>
<dbReference type="EMBL" id="JBJJXI010000037">
    <property type="protein sequence ID" value="KAL3402238.1"/>
    <property type="molecule type" value="Genomic_DNA"/>
</dbReference>
<organism evidence="1 2">
    <name type="scientific">Trichogramma kaykai</name>
    <dbReference type="NCBI Taxonomy" id="54128"/>
    <lineage>
        <taxon>Eukaryota</taxon>
        <taxon>Metazoa</taxon>
        <taxon>Ecdysozoa</taxon>
        <taxon>Arthropoda</taxon>
        <taxon>Hexapoda</taxon>
        <taxon>Insecta</taxon>
        <taxon>Pterygota</taxon>
        <taxon>Neoptera</taxon>
        <taxon>Endopterygota</taxon>
        <taxon>Hymenoptera</taxon>
        <taxon>Apocrita</taxon>
        <taxon>Proctotrupomorpha</taxon>
        <taxon>Chalcidoidea</taxon>
        <taxon>Trichogrammatidae</taxon>
        <taxon>Trichogramma</taxon>
    </lineage>
</organism>
<gene>
    <name evidence="1" type="ORF">TKK_004770</name>
</gene>
<dbReference type="SUPFAM" id="SSF57667">
    <property type="entry name" value="beta-beta-alpha zinc fingers"/>
    <property type="match status" value="1"/>
</dbReference>
<reference evidence="1 2" key="1">
    <citation type="journal article" date="2024" name="bioRxiv">
        <title>A reference genome for Trichogramma kaykai: A tiny desert-dwelling parasitoid wasp with competing sex-ratio distorters.</title>
        <authorList>
            <person name="Culotta J."/>
            <person name="Lindsey A.R."/>
        </authorList>
    </citation>
    <scope>NUCLEOTIDE SEQUENCE [LARGE SCALE GENOMIC DNA]</scope>
    <source>
        <strain evidence="1 2">KSX58</strain>
    </source>
</reference>
<accession>A0ABD2XBJ0</accession>
<dbReference type="InterPro" id="IPR036236">
    <property type="entry name" value="Znf_C2H2_sf"/>
</dbReference>
<sequence>MKQEMDDTWLSAGEDYIFNSVNSGGDQNFEVFSFYKSSTNHINETMALAEKLDKKISIEFECKDVKLELPSLSTTICKTEYQSYPSIVKIENNIQTNYLYEKRLLNLIENDFDYDKNNQFQEKSRIKVNRLKKVEICMKKTHLLSHKCNLCRKIYEGEASTKTHINTTYESIGQYECDICHKSCSFQGNPIENMNTVHDRIKLFECDIRNKSYGEKYNLKTDINAIHNRSKPFECDICYK</sequence>
<dbReference type="Gene3D" id="3.30.160.60">
    <property type="entry name" value="Classic Zinc Finger"/>
    <property type="match status" value="1"/>
</dbReference>
<evidence type="ECO:0008006" key="3">
    <source>
        <dbReference type="Google" id="ProtNLM"/>
    </source>
</evidence>
<evidence type="ECO:0000313" key="1">
    <source>
        <dbReference type="EMBL" id="KAL3402238.1"/>
    </source>
</evidence>
<keyword evidence="2" id="KW-1185">Reference proteome</keyword>
<dbReference type="Proteomes" id="UP001627154">
    <property type="component" value="Unassembled WGS sequence"/>
</dbReference>
<protein>
    <recommendedName>
        <fullName evidence="3">C2H2-type domain-containing protein</fullName>
    </recommendedName>
</protein>
<evidence type="ECO:0000313" key="2">
    <source>
        <dbReference type="Proteomes" id="UP001627154"/>
    </source>
</evidence>
<name>A0ABD2XBJ0_9HYME</name>